<dbReference type="SUPFAM" id="SSF159888">
    <property type="entry name" value="YdhG-like"/>
    <property type="match status" value="1"/>
</dbReference>
<dbReference type="EMBL" id="FRCZ01000007">
    <property type="protein sequence ID" value="SHN30289.1"/>
    <property type="molecule type" value="Genomic_DNA"/>
</dbReference>
<proteinExistence type="predicted"/>
<dbReference type="Pfam" id="PF08818">
    <property type="entry name" value="DUF1801"/>
    <property type="match status" value="1"/>
</dbReference>
<reference evidence="2 3" key="1">
    <citation type="submission" date="2016-11" db="EMBL/GenBank/DDBJ databases">
        <authorList>
            <person name="Jaros S."/>
            <person name="Januszkiewicz K."/>
            <person name="Wedrychowicz H."/>
        </authorList>
    </citation>
    <scope>NUCLEOTIDE SEQUENCE [LARGE SCALE GENOMIC DNA]</scope>
    <source>
        <strain evidence="2 3">CGMCC 1.10681</strain>
    </source>
</reference>
<dbReference type="InterPro" id="IPR014922">
    <property type="entry name" value="YdhG-like"/>
</dbReference>
<dbReference type="Proteomes" id="UP000184184">
    <property type="component" value="Unassembled WGS sequence"/>
</dbReference>
<feature type="domain" description="YdhG-like" evidence="1">
    <location>
        <begin position="17"/>
        <end position="131"/>
    </location>
</feature>
<dbReference type="AlphaFoldDB" id="A0A1M7QGX4"/>
<organism evidence="2 3">
    <name type="scientific">Gracilibacillus kekensis</name>
    <dbReference type="NCBI Taxonomy" id="1027249"/>
    <lineage>
        <taxon>Bacteria</taxon>
        <taxon>Bacillati</taxon>
        <taxon>Bacillota</taxon>
        <taxon>Bacilli</taxon>
        <taxon>Bacillales</taxon>
        <taxon>Bacillaceae</taxon>
        <taxon>Gracilibacillus</taxon>
    </lineage>
</organism>
<accession>A0A1M7QGX4</accession>
<dbReference type="STRING" id="1027249.SAMN05216179_3161"/>
<gene>
    <name evidence="2" type="ORF">SAMN05216179_3161</name>
</gene>
<protein>
    <recommendedName>
        <fullName evidence="1">YdhG-like domain-containing protein</fullName>
    </recommendedName>
</protein>
<keyword evidence="3" id="KW-1185">Reference proteome</keyword>
<name>A0A1M7QGX4_9BACI</name>
<dbReference type="RefSeq" id="WP_073202802.1">
    <property type="nucleotide sequence ID" value="NZ_FRCZ01000007.1"/>
</dbReference>
<evidence type="ECO:0000313" key="3">
    <source>
        <dbReference type="Proteomes" id="UP000184184"/>
    </source>
</evidence>
<sequence length="146" mass="16897">MEAASINQYLEDKDEKWHDAFTKLYQTINEHIPDGFENTIQYGMPSFVVPLSTFPEGYHCEENTPLPFLSIAAQKNHIAVYHMGIYADQQLLKWFEQEYPKHMTTKLNMGKSCIRFTNPNKIPYELLGELASKVSVDEWIATYKGS</sequence>
<dbReference type="Gene3D" id="3.90.1150.200">
    <property type="match status" value="1"/>
</dbReference>
<evidence type="ECO:0000259" key="1">
    <source>
        <dbReference type="Pfam" id="PF08818"/>
    </source>
</evidence>
<evidence type="ECO:0000313" key="2">
    <source>
        <dbReference type="EMBL" id="SHN30289.1"/>
    </source>
</evidence>